<dbReference type="EMBL" id="CDMZ01003385">
    <property type="protein sequence ID" value="CEM46169.1"/>
    <property type="molecule type" value="Genomic_DNA"/>
</dbReference>
<gene>
    <name evidence="3" type="ORF">Cvel_29852</name>
</gene>
<keyword evidence="2" id="KW-0732">Signal</keyword>
<dbReference type="VEuPathDB" id="CryptoDB:Cvel_29852"/>
<accession>A0A0G4HPK6</accession>
<feature type="compositionally biased region" description="Pro residues" evidence="1">
    <location>
        <begin position="177"/>
        <end position="187"/>
    </location>
</feature>
<protein>
    <submittedName>
        <fullName evidence="3">Uncharacterized protein</fullName>
    </submittedName>
</protein>
<feature type="signal peptide" evidence="2">
    <location>
        <begin position="1"/>
        <end position="25"/>
    </location>
</feature>
<evidence type="ECO:0000256" key="1">
    <source>
        <dbReference type="SAM" id="MobiDB-lite"/>
    </source>
</evidence>
<dbReference type="AlphaFoldDB" id="A0A0G4HPK6"/>
<proteinExistence type="predicted"/>
<organism evidence="3">
    <name type="scientific">Chromera velia CCMP2878</name>
    <dbReference type="NCBI Taxonomy" id="1169474"/>
    <lineage>
        <taxon>Eukaryota</taxon>
        <taxon>Sar</taxon>
        <taxon>Alveolata</taxon>
        <taxon>Colpodellida</taxon>
        <taxon>Chromeraceae</taxon>
        <taxon>Chromera</taxon>
    </lineage>
</organism>
<evidence type="ECO:0000313" key="3">
    <source>
        <dbReference type="EMBL" id="CEM46169.1"/>
    </source>
</evidence>
<evidence type="ECO:0000256" key="2">
    <source>
        <dbReference type="SAM" id="SignalP"/>
    </source>
</evidence>
<name>A0A0G4HPK6_9ALVE</name>
<reference evidence="3" key="1">
    <citation type="submission" date="2014-11" db="EMBL/GenBank/DDBJ databases">
        <authorList>
            <person name="Otto D Thomas"/>
            <person name="Naeem Raeece"/>
        </authorList>
    </citation>
    <scope>NUCLEOTIDE SEQUENCE</scope>
</reference>
<sequence>MLSCRFAYLIRATLLLLLAIAHSEANLAFNQTKPPYSSEFEGKPVEPLSDRFRNAARTALFLGGSALVVGSSIRTAPMEKALLHMAQRARTSCLWRATKYGDKELANGAGLDKNATDTQGVNPTLLSRYAQDAQARSATGGTADNCEYSKVQAPLPHLNAPPPHLSELGRRALDQPKQPPPPPPPTPTKQTLPFGLQRFQMSRYAHGHTPSYAFQPAALHHQAFSRSPLPDRWGVSDSHS</sequence>
<feature type="region of interest" description="Disordered" evidence="1">
    <location>
        <begin position="153"/>
        <end position="192"/>
    </location>
</feature>
<feature type="chain" id="PRO_5005191687" evidence="2">
    <location>
        <begin position="26"/>
        <end position="240"/>
    </location>
</feature>